<dbReference type="SUPFAM" id="SSF54648">
    <property type="entry name" value="DLC"/>
    <property type="match status" value="1"/>
</dbReference>
<feature type="compositionally biased region" description="Basic residues" evidence="1">
    <location>
        <begin position="30"/>
        <end position="39"/>
    </location>
</feature>
<dbReference type="PANTHER" id="PTHR11886:SF80">
    <property type="entry name" value="OS01G0555600 PROTEIN"/>
    <property type="match status" value="1"/>
</dbReference>
<dbReference type="GO" id="GO:0005868">
    <property type="term" value="C:cytoplasmic dynein complex"/>
    <property type="evidence" value="ECO:0007669"/>
    <property type="project" value="TreeGrafter"/>
</dbReference>
<feature type="region of interest" description="Disordered" evidence="1">
    <location>
        <begin position="1"/>
        <end position="91"/>
    </location>
</feature>
<name>W9QNT0_9ROSA</name>
<dbReference type="InterPro" id="IPR001372">
    <property type="entry name" value="Dynein_light_chain_typ-1/2"/>
</dbReference>
<feature type="compositionally biased region" description="Polar residues" evidence="1">
    <location>
        <begin position="17"/>
        <end position="28"/>
    </location>
</feature>
<evidence type="ECO:0000256" key="1">
    <source>
        <dbReference type="SAM" id="MobiDB-lite"/>
    </source>
</evidence>
<dbReference type="EMBL" id="KE343449">
    <property type="protein sequence ID" value="EXB29779.1"/>
    <property type="molecule type" value="Genomic_DNA"/>
</dbReference>
<evidence type="ECO:0000313" key="3">
    <source>
        <dbReference type="Proteomes" id="UP000030645"/>
    </source>
</evidence>
<dbReference type="AlphaFoldDB" id="W9QNT0"/>
<protein>
    <submittedName>
        <fullName evidence="2">Dynein light chain</fullName>
    </submittedName>
</protein>
<dbReference type="OrthoDB" id="6506078at2759"/>
<dbReference type="eggNOG" id="KOG3430">
    <property type="taxonomic scope" value="Eukaryota"/>
</dbReference>
<sequence>MAHRTTQRRTLAGADSKASSMDPTTTFLKRQPKPTKPFHHPNPDPITFPSYKPSMEISISTSNLSKSLNSDHRIRRYQKPTSQNRPTSAIVDSSKKKSLLCKVEKKKLFKEEEELEEIVQKMASLKSSEEGQKKKKKCFGIVERRRSLCGTPHVELADVFASNGVKVVSVDMPPFMQIHAVECARKTHDSLEKFTSKTLASTLKKEFDGVYGPAWHCIVGTSFGSFVTHSVGGFLYFSMDQKLYILLFKTTVQRAD</sequence>
<dbReference type="STRING" id="981085.W9QNT0"/>
<gene>
    <name evidence="2" type="ORF">L484_008943</name>
</gene>
<accession>W9QNT0</accession>
<organism evidence="2 3">
    <name type="scientific">Morus notabilis</name>
    <dbReference type="NCBI Taxonomy" id="981085"/>
    <lineage>
        <taxon>Eukaryota</taxon>
        <taxon>Viridiplantae</taxon>
        <taxon>Streptophyta</taxon>
        <taxon>Embryophyta</taxon>
        <taxon>Tracheophyta</taxon>
        <taxon>Spermatophyta</taxon>
        <taxon>Magnoliopsida</taxon>
        <taxon>eudicotyledons</taxon>
        <taxon>Gunneridae</taxon>
        <taxon>Pentapetalae</taxon>
        <taxon>rosids</taxon>
        <taxon>fabids</taxon>
        <taxon>Rosales</taxon>
        <taxon>Moraceae</taxon>
        <taxon>Moreae</taxon>
        <taxon>Morus</taxon>
    </lineage>
</organism>
<dbReference type="Gene3D" id="3.30.740.10">
    <property type="entry name" value="Protein Inhibitor Of Neuronal Nitric Oxide Synthase"/>
    <property type="match status" value="1"/>
</dbReference>
<dbReference type="FunFam" id="3.30.740.10:FF:000003">
    <property type="entry name" value="Dynein light chain"/>
    <property type="match status" value="1"/>
</dbReference>
<dbReference type="Pfam" id="PF01221">
    <property type="entry name" value="Dynein_light"/>
    <property type="match status" value="1"/>
</dbReference>
<proteinExistence type="predicted"/>
<dbReference type="InterPro" id="IPR037177">
    <property type="entry name" value="DLC_sf"/>
</dbReference>
<dbReference type="GO" id="GO:0045505">
    <property type="term" value="F:dynein intermediate chain binding"/>
    <property type="evidence" value="ECO:0007669"/>
    <property type="project" value="TreeGrafter"/>
</dbReference>
<feature type="compositionally biased region" description="Polar residues" evidence="1">
    <location>
        <begin position="57"/>
        <end position="68"/>
    </location>
</feature>
<feature type="compositionally biased region" description="Polar residues" evidence="1">
    <location>
        <begin position="79"/>
        <end position="91"/>
    </location>
</feature>
<dbReference type="KEGG" id="mnt:21392292"/>
<evidence type="ECO:0000313" key="2">
    <source>
        <dbReference type="EMBL" id="EXB29779.1"/>
    </source>
</evidence>
<dbReference type="SMART" id="SM01375">
    <property type="entry name" value="Dynein_light"/>
    <property type="match status" value="1"/>
</dbReference>
<keyword evidence="3" id="KW-1185">Reference proteome</keyword>
<dbReference type="Proteomes" id="UP000030645">
    <property type="component" value="Unassembled WGS sequence"/>
</dbReference>
<reference evidence="3" key="1">
    <citation type="submission" date="2013-01" db="EMBL/GenBank/DDBJ databases">
        <title>Draft Genome Sequence of a Mulberry Tree, Morus notabilis C.K. Schneid.</title>
        <authorList>
            <person name="He N."/>
            <person name="Zhao S."/>
        </authorList>
    </citation>
    <scope>NUCLEOTIDE SEQUENCE</scope>
</reference>
<dbReference type="GO" id="GO:0007017">
    <property type="term" value="P:microtubule-based process"/>
    <property type="evidence" value="ECO:0007669"/>
    <property type="project" value="InterPro"/>
</dbReference>
<dbReference type="PANTHER" id="PTHR11886">
    <property type="entry name" value="DYNEIN LIGHT CHAIN"/>
    <property type="match status" value="1"/>
</dbReference>